<dbReference type="EMBL" id="AJYW02000257">
    <property type="protein sequence ID" value="OEE72844.1"/>
    <property type="molecule type" value="Genomic_DNA"/>
</dbReference>
<keyword evidence="2" id="KW-1185">Reference proteome</keyword>
<dbReference type="Proteomes" id="UP000094165">
    <property type="component" value="Unassembled WGS sequence"/>
</dbReference>
<dbReference type="RefSeq" id="WP_017053053.1">
    <property type="nucleotide sequence ID" value="NZ_AJYW02000257.1"/>
</dbReference>
<reference evidence="1 2" key="1">
    <citation type="journal article" date="2012" name="Science">
        <title>Ecological populations of bacteria act as socially cohesive units of antibiotic production and resistance.</title>
        <authorList>
            <person name="Cordero O.X."/>
            <person name="Wildschutte H."/>
            <person name="Kirkup B."/>
            <person name="Proehl S."/>
            <person name="Ngo L."/>
            <person name="Hussain F."/>
            <person name="Le Roux F."/>
            <person name="Mincer T."/>
            <person name="Polz M.F."/>
        </authorList>
    </citation>
    <scope>NUCLEOTIDE SEQUENCE [LARGE SCALE GENOMIC DNA]</scope>
    <source>
        <strain evidence="1 2">FF-238</strain>
    </source>
</reference>
<evidence type="ECO:0000313" key="2">
    <source>
        <dbReference type="Proteomes" id="UP000094165"/>
    </source>
</evidence>
<accession>A0A1E5CSD4</accession>
<organism evidence="1 2">
    <name type="scientific">Vibrio genomosp. F6 str. FF-238</name>
    <dbReference type="NCBI Taxonomy" id="1191298"/>
    <lineage>
        <taxon>Bacteria</taxon>
        <taxon>Pseudomonadati</taxon>
        <taxon>Pseudomonadota</taxon>
        <taxon>Gammaproteobacteria</taxon>
        <taxon>Vibrionales</taxon>
        <taxon>Vibrionaceae</taxon>
        <taxon>Vibrio</taxon>
    </lineage>
</organism>
<proteinExistence type="predicted"/>
<name>A0A1E5CSD4_9VIBR</name>
<protein>
    <submittedName>
        <fullName evidence="1">Uncharacterized protein</fullName>
    </submittedName>
</protein>
<gene>
    <name evidence="1" type="ORF">A130_07175</name>
</gene>
<dbReference type="AlphaFoldDB" id="A0A1E5CSD4"/>
<sequence>MPFEILNNLKALLFELTIAPIVQYKQPYHIIDKHIQLVVDRLNDIEGVETIASCHGHLSGHIEAPYVYFKAPVDIATHLHKHLWTTTQFTPIYWTIQGQYNLECELCFLLRSPPYERAYHHCISRLWHFGYQRRELNQSMAQLAKEIQVASETLKDKTIDNSKINNGVFL</sequence>
<comment type="caution">
    <text evidence="1">The sequence shown here is derived from an EMBL/GenBank/DDBJ whole genome shotgun (WGS) entry which is preliminary data.</text>
</comment>
<evidence type="ECO:0000313" key="1">
    <source>
        <dbReference type="EMBL" id="OEE72844.1"/>
    </source>
</evidence>